<name>A0ACB9LCE8_BAUVA</name>
<comment type="caution">
    <text evidence="1">The sequence shown here is derived from an EMBL/GenBank/DDBJ whole genome shotgun (WGS) entry which is preliminary data.</text>
</comment>
<sequence>MVKYKGKSLSPATLLLLIFIASGVFQQICSAQRCGPSTCGKIQNISFPFRLKDDPVGCGDPSYELACENNVTVLNLFNGKFHVQQIDYSGYLIRLTDAGIHDANCTSFPRYFLSGSNFSAELQDRGLNQITNLMSLLKIVFLNCSNPVSDPSYVDMDSVRPRCEGQSRGTGHVYALVDSHTVMDIKDGCFVQTATFAPYYLQTNEYNLSLTSQIGGDFNVSEADVHALLVYGFELYWFNAICDQQCGKGTQCQVVNDTTGQVECFRPSCHYAYQTSHHCGILSQGFSYTLAYVRGFLNGIYSIVTLRQLPSDLSPIEAPARDQRVSSGQTASEEYTNSRSYSGEDITTDITPESYTSEEGS</sequence>
<evidence type="ECO:0000313" key="1">
    <source>
        <dbReference type="EMBL" id="KAI4307126.1"/>
    </source>
</evidence>
<gene>
    <name evidence="1" type="ORF">L6164_030345</name>
</gene>
<proteinExistence type="predicted"/>
<accession>A0ACB9LCE8</accession>
<organism evidence="1 2">
    <name type="scientific">Bauhinia variegata</name>
    <name type="common">Purple orchid tree</name>
    <name type="synonym">Phanera variegata</name>
    <dbReference type="NCBI Taxonomy" id="167791"/>
    <lineage>
        <taxon>Eukaryota</taxon>
        <taxon>Viridiplantae</taxon>
        <taxon>Streptophyta</taxon>
        <taxon>Embryophyta</taxon>
        <taxon>Tracheophyta</taxon>
        <taxon>Spermatophyta</taxon>
        <taxon>Magnoliopsida</taxon>
        <taxon>eudicotyledons</taxon>
        <taxon>Gunneridae</taxon>
        <taxon>Pentapetalae</taxon>
        <taxon>rosids</taxon>
        <taxon>fabids</taxon>
        <taxon>Fabales</taxon>
        <taxon>Fabaceae</taxon>
        <taxon>Cercidoideae</taxon>
        <taxon>Cercideae</taxon>
        <taxon>Bauhiniinae</taxon>
        <taxon>Bauhinia</taxon>
    </lineage>
</organism>
<reference evidence="1 2" key="1">
    <citation type="journal article" date="2022" name="DNA Res.">
        <title>Chromosomal-level genome assembly of the orchid tree Bauhinia variegata (Leguminosae; Cercidoideae) supports the allotetraploid origin hypothesis of Bauhinia.</title>
        <authorList>
            <person name="Zhong Y."/>
            <person name="Chen Y."/>
            <person name="Zheng D."/>
            <person name="Pang J."/>
            <person name="Liu Y."/>
            <person name="Luo S."/>
            <person name="Meng S."/>
            <person name="Qian L."/>
            <person name="Wei D."/>
            <person name="Dai S."/>
            <person name="Zhou R."/>
        </authorList>
    </citation>
    <scope>NUCLEOTIDE SEQUENCE [LARGE SCALE GENOMIC DNA]</scope>
    <source>
        <strain evidence="1">BV-YZ2020</strain>
    </source>
</reference>
<dbReference type="EMBL" id="CM039437">
    <property type="protein sequence ID" value="KAI4307126.1"/>
    <property type="molecule type" value="Genomic_DNA"/>
</dbReference>
<keyword evidence="2" id="KW-1185">Reference proteome</keyword>
<dbReference type="Proteomes" id="UP000828941">
    <property type="component" value="Chromosome 12"/>
</dbReference>
<protein>
    <submittedName>
        <fullName evidence="1">Uncharacterized protein</fullName>
    </submittedName>
</protein>
<evidence type="ECO:0000313" key="2">
    <source>
        <dbReference type="Proteomes" id="UP000828941"/>
    </source>
</evidence>